<proteinExistence type="predicted"/>
<dbReference type="InterPro" id="IPR001647">
    <property type="entry name" value="HTH_TetR"/>
</dbReference>
<dbReference type="Proteomes" id="UP001589747">
    <property type="component" value="Unassembled WGS sequence"/>
</dbReference>
<dbReference type="SUPFAM" id="SSF46689">
    <property type="entry name" value="Homeodomain-like"/>
    <property type="match status" value="1"/>
</dbReference>
<feature type="domain" description="HTH tetR-type" evidence="5">
    <location>
        <begin position="4"/>
        <end position="64"/>
    </location>
</feature>
<evidence type="ECO:0000256" key="3">
    <source>
        <dbReference type="ARBA" id="ARBA00023163"/>
    </source>
</evidence>
<evidence type="ECO:0000313" key="7">
    <source>
        <dbReference type="Proteomes" id="UP001589747"/>
    </source>
</evidence>
<dbReference type="Gene3D" id="1.10.357.10">
    <property type="entry name" value="Tetracycline Repressor, domain 2"/>
    <property type="match status" value="1"/>
</dbReference>
<evidence type="ECO:0000313" key="6">
    <source>
        <dbReference type="EMBL" id="MFB9328095.1"/>
    </source>
</evidence>
<dbReference type="SUPFAM" id="SSF48498">
    <property type="entry name" value="Tetracyclin repressor-like, C-terminal domain"/>
    <property type="match status" value="1"/>
</dbReference>
<dbReference type="PRINTS" id="PR00455">
    <property type="entry name" value="HTHTETR"/>
</dbReference>
<evidence type="ECO:0000256" key="2">
    <source>
        <dbReference type="ARBA" id="ARBA00023125"/>
    </source>
</evidence>
<reference evidence="6 7" key="1">
    <citation type="submission" date="2024-09" db="EMBL/GenBank/DDBJ databases">
        <authorList>
            <person name="Sun Q."/>
            <person name="Mori K."/>
        </authorList>
    </citation>
    <scope>NUCLEOTIDE SEQUENCE [LARGE SCALE GENOMIC DNA]</scope>
    <source>
        <strain evidence="6 7">TISTR 2452</strain>
    </source>
</reference>
<keyword evidence="7" id="KW-1185">Reference proteome</keyword>
<dbReference type="RefSeq" id="WP_377497067.1">
    <property type="nucleotide sequence ID" value="NZ_JBHMDO010000033.1"/>
</dbReference>
<dbReference type="InterPro" id="IPR050109">
    <property type="entry name" value="HTH-type_TetR-like_transc_reg"/>
</dbReference>
<dbReference type="InterPro" id="IPR036271">
    <property type="entry name" value="Tet_transcr_reg_TetR-rel_C_sf"/>
</dbReference>
<dbReference type="Pfam" id="PF17937">
    <property type="entry name" value="TetR_C_28"/>
    <property type="match status" value="1"/>
</dbReference>
<dbReference type="InterPro" id="IPR041479">
    <property type="entry name" value="TetR_CgmR_C"/>
</dbReference>
<organism evidence="6 7">
    <name type="scientific">Paenibacillus aurantiacus</name>
    <dbReference type="NCBI Taxonomy" id="1936118"/>
    <lineage>
        <taxon>Bacteria</taxon>
        <taxon>Bacillati</taxon>
        <taxon>Bacillota</taxon>
        <taxon>Bacilli</taxon>
        <taxon>Bacillales</taxon>
        <taxon>Paenibacillaceae</taxon>
        <taxon>Paenibacillus</taxon>
    </lineage>
</organism>
<evidence type="ECO:0000256" key="4">
    <source>
        <dbReference type="PROSITE-ProRule" id="PRU00335"/>
    </source>
</evidence>
<dbReference type="InterPro" id="IPR009057">
    <property type="entry name" value="Homeodomain-like_sf"/>
</dbReference>
<comment type="caution">
    <text evidence="6">The sequence shown here is derived from an EMBL/GenBank/DDBJ whole genome shotgun (WGS) entry which is preliminary data.</text>
</comment>
<name>A0ABV5KTB7_9BACL</name>
<keyword evidence="1" id="KW-0805">Transcription regulation</keyword>
<gene>
    <name evidence="6" type="ORF">ACFFSY_19380</name>
</gene>
<evidence type="ECO:0000256" key="1">
    <source>
        <dbReference type="ARBA" id="ARBA00023015"/>
    </source>
</evidence>
<sequence length="192" mass="21524">MNRNSKRDKILMVACRLVREMGASHLTLDAVAREAGVSKGGLLYHFPTKEALIQAALNDFLDRFDSDTDAEATRNTALNNGWAQAYLIQTFDISKDDLQMSFGILAAAANNPDLLAPMRQRYDLWQSRMTAECKDPVEATVVRLAADGLFFCELFNFAPLEGQLRADVLAYLLTKVENKRPETREADRLPQP</sequence>
<evidence type="ECO:0000259" key="5">
    <source>
        <dbReference type="PROSITE" id="PS50977"/>
    </source>
</evidence>
<protein>
    <submittedName>
        <fullName evidence="6">TetR/AcrR family transcriptional regulator</fullName>
    </submittedName>
</protein>
<dbReference type="PANTHER" id="PTHR30055">
    <property type="entry name" value="HTH-TYPE TRANSCRIPTIONAL REGULATOR RUTR"/>
    <property type="match status" value="1"/>
</dbReference>
<feature type="DNA-binding region" description="H-T-H motif" evidence="4">
    <location>
        <begin position="27"/>
        <end position="46"/>
    </location>
</feature>
<keyword evidence="2 4" id="KW-0238">DNA-binding</keyword>
<dbReference type="PANTHER" id="PTHR30055:SF234">
    <property type="entry name" value="HTH-TYPE TRANSCRIPTIONAL REGULATOR BETI"/>
    <property type="match status" value="1"/>
</dbReference>
<dbReference type="EMBL" id="JBHMDO010000033">
    <property type="protein sequence ID" value="MFB9328095.1"/>
    <property type="molecule type" value="Genomic_DNA"/>
</dbReference>
<dbReference type="Pfam" id="PF00440">
    <property type="entry name" value="TetR_N"/>
    <property type="match status" value="1"/>
</dbReference>
<dbReference type="PROSITE" id="PS50977">
    <property type="entry name" value="HTH_TETR_2"/>
    <property type="match status" value="1"/>
</dbReference>
<keyword evidence="3" id="KW-0804">Transcription</keyword>
<accession>A0ABV5KTB7</accession>